<dbReference type="AlphaFoldDB" id="A0A9P6AQG3"/>
<dbReference type="EMBL" id="MU129028">
    <property type="protein sequence ID" value="KAF9509792.1"/>
    <property type="molecule type" value="Genomic_DNA"/>
</dbReference>
<accession>A0A9P6AQG3</accession>
<reference evidence="2" key="1">
    <citation type="journal article" date="2020" name="Nat. Commun.">
        <title>Large-scale genome sequencing of mycorrhizal fungi provides insights into the early evolution of symbiotic traits.</title>
        <authorList>
            <person name="Miyauchi S."/>
            <person name="Kiss E."/>
            <person name="Kuo A."/>
            <person name="Drula E."/>
            <person name="Kohler A."/>
            <person name="Sanchez-Garcia M."/>
            <person name="Morin E."/>
            <person name="Andreopoulos B."/>
            <person name="Barry K.W."/>
            <person name="Bonito G."/>
            <person name="Buee M."/>
            <person name="Carver A."/>
            <person name="Chen C."/>
            <person name="Cichocki N."/>
            <person name="Clum A."/>
            <person name="Culley D."/>
            <person name="Crous P.W."/>
            <person name="Fauchery L."/>
            <person name="Girlanda M."/>
            <person name="Hayes R.D."/>
            <person name="Keri Z."/>
            <person name="LaButti K."/>
            <person name="Lipzen A."/>
            <person name="Lombard V."/>
            <person name="Magnuson J."/>
            <person name="Maillard F."/>
            <person name="Murat C."/>
            <person name="Nolan M."/>
            <person name="Ohm R.A."/>
            <person name="Pangilinan J."/>
            <person name="Pereira M.F."/>
            <person name="Perotto S."/>
            <person name="Peter M."/>
            <person name="Pfister S."/>
            <person name="Riley R."/>
            <person name="Sitrit Y."/>
            <person name="Stielow J.B."/>
            <person name="Szollosi G."/>
            <person name="Zifcakova L."/>
            <person name="Stursova M."/>
            <person name="Spatafora J.W."/>
            <person name="Tedersoo L."/>
            <person name="Vaario L.M."/>
            <person name="Yamada A."/>
            <person name="Yan M."/>
            <person name="Wang P."/>
            <person name="Xu J."/>
            <person name="Bruns T."/>
            <person name="Baldrian P."/>
            <person name="Vilgalys R."/>
            <person name="Dunand C."/>
            <person name="Henrissat B."/>
            <person name="Grigoriev I.V."/>
            <person name="Hibbett D."/>
            <person name="Nagy L.G."/>
            <person name="Martin F.M."/>
        </authorList>
    </citation>
    <scope>NUCLEOTIDE SEQUENCE</scope>
    <source>
        <strain evidence="2">UP504</strain>
    </source>
</reference>
<gene>
    <name evidence="2" type="ORF">BS47DRAFT_127737</name>
</gene>
<evidence type="ECO:0000256" key="1">
    <source>
        <dbReference type="SAM" id="Coils"/>
    </source>
</evidence>
<feature type="coiled-coil region" evidence="1">
    <location>
        <begin position="11"/>
        <end position="49"/>
    </location>
</feature>
<name>A0A9P6AQG3_9AGAM</name>
<protein>
    <submittedName>
        <fullName evidence="2">Uncharacterized protein</fullName>
    </submittedName>
</protein>
<sequence>MREMDLEALPFRTEEGILEQARSELERQLNECNQLVAEAKDMLVQAEKKGANTKLLHARASLKMSEAESKFKEVAREADFEARIMRPSIRATSSTVLENDRFIALERTDSI</sequence>
<keyword evidence="3" id="KW-1185">Reference proteome</keyword>
<comment type="caution">
    <text evidence="2">The sequence shown here is derived from an EMBL/GenBank/DDBJ whole genome shotgun (WGS) entry which is preliminary data.</text>
</comment>
<dbReference type="Proteomes" id="UP000886523">
    <property type="component" value="Unassembled WGS sequence"/>
</dbReference>
<evidence type="ECO:0000313" key="2">
    <source>
        <dbReference type="EMBL" id="KAF9509792.1"/>
    </source>
</evidence>
<evidence type="ECO:0000313" key="3">
    <source>
        <dbReference type="Proteomes" id="UP000886523"/>
    </source>
</evidence>
<keyword evidence="1" id="KW-0175">Coiled coil</keyword>
<proteinExistence type="predicted"/>
<organism evidence="2 3">
    <name type="scientific">Hydnum rufescens UP504</name>
    <dbReference type="NCBI Taxonomy" id="1448309"/>
    <lineage>
        <taxon>Eukaryota</taxon>
        <taxon>Fungi</taxon>
        <taxon>Dikarya</taxon>
        <taxon>Basidiomycota</taxon>
        <taxon>Agaricomycotina</taxon>
        <taxon>Agaricomycetes</taxon>
        <taxon>Cantharellales</taxon>
        <taxon>Hydnaceae</taxon>
        <taxon>Hydnum</taxon>
    </lineage>
</organism>